<dbReference type="Pfam" id="PF13578">
    <property type="entry name" value="Methyltransf_24"/>
    <property type="match status" value="1"/>
</dbReference>
<dbReference type="Proteomes" id="UP001054902">
    <property type="component" value="Unassembled WGS sequence"/>
</dbReference>
<evidence type="ECO:0000256" key="1">
    <source>
        <dbReference type="SAM" id="MobiDB-lite"/>
    </source>
</evidence>
<dbReference type="SUPFAM" id="SSF53335">
    <property type="entry name" value="S-adenosyl-L-methionine-dependent methyltransferases"/>
    <property type="match status" value="1"/>
</dbReference>
<accession>A0AAD3CTD1</accession>
<organism evidence="2 3">
    <name type="scientific">Chaetoceros tenuissimus</name>
    <dbReference type="NCBI Taxonomy" id="426638"/>
    <lineage>
        <taxon>Eukaryota</taxon>
        <taxon>Sar</taxon>
        <taxon>Stramenopiles</taxon>
        <taxon>Ochrophyta</taxon>
        <taxon>Bacillariophyta</taxon>
        <taxon>Coscinodiscophyceae</taxon>
        <taxon>Chaetocerotophycidae</taxon>
        <taxon>Chaetocerotales</taxon>
        <taxon>Chaetocerotaceae</taxon>
        <taxon>Chaetoceros</taxon>
    </lineage>
</organism>
<sequence length="375" mass="42464">MAIVQKPQKKATFLKSKLFLLLPLACILIVLSISIQRDEEPKKDSAKQRSSQGISTGDDETKERSDCVENTNPSPPTESTEESTQQDFREVALKTGTDKVAGYSGLEECLKDPNKCVANMKDAMREECRPWGHFYDTIYNRWLKPYSALDSERIQFLEIGHYQGKGFTSYSNYLPTAELHSMEISCLPAGPRSEGKWPEEWGNFAKNNPNYEALRAANRLHCGDASQYEFLKETWEKYMKREDAPPLKVVVDDGAHLAEQMAMSLFFWIPRIEPGGILVMEDIQPTGVANPFRTHILPQVVKDLHWCGSEGVQDFLCFPSIQPFIHAVHCEMHICVFVRNSKPSTEPSRENSITPANAFTNAQTCLFGPHEQEPK</sequence>
<proteinExistence type="predicted"/>
<gene>
    <name evidence="2" type="ORF">CTEN210_08264</name>
</gene>
<protein>
    <recommendedName>
        <fullName evidence="4">Methyltransferase</fullName>
    </recommendedName>
</protein>
<dbReference type="Gene3D" id="3.40.50.150">
    <property type="entry name" value="Vaccinia Virus protein VP39"/>
    <property type="match status" value="1"/>
</dbReference>
<feature type="region of interest" description="Disordered" evidence="1">
    <location>
        <begin position="39"/>
        <end position="87"/>
    </location>
</feature>
<dbReference type="InterPro" id="IPR029063">
    <property type="entry name" value="SAM-dependent_MTases_sf"/>
</dbReference>
<evidence type="ECO:0000313" key="3">
    <source>
        <dbReference type="Proteomes" id="UP001054902"/>
    </source>
</evidence>
<comment type="caution">
    <text evidence="2">The sequence shown here is derived from an EMBL/GenBank/DDBJ whole genome shotgun (WGS) entry which is preliminary data.</text>
</comment>
<dbReference type="EMBL" id="BLLK01000045">
    <property type="protein sequence ID" value="GFH51788.1"/>
    <property type="molecule type" value="Genomic_DNA"/>
</dbReference>
<name>A0AAD3CTD1_9STRA</name>
<keyword evidence="3" id="KW-1185">Reference proteome</keyword>
<dbReference type="AlphaFoldDB" id="A0AAD3CTD1"/>
<evidence type="ECO:0008006" key="4">
    <source>
        <dbReference type="Google" id="ProtNLM"/>
    </source>
</evidence>
<evidence type="ECO:0000313" key="2">
    <source>
        <dbReference type="EMBL" id="GFH51788.1"/>
    </source>
</evidence>
<reference evidence="2 3" key="1">
    <citation type="journal article" date="2021" name="Sci. Rep.">
        <title>The genome of the diatom Chaetoceros tenuissimus carries an ancient integrated fragment of an extant virus.</title>
        <authorList>
            <person name="Hongo Y."/>
            <person name="Kimura K."/>
            <person name="Takaki Y."/>
            <person name="Yoshida Y."/>
            <person name="Baba S."/>
            <person name="Kobayashi G."/>
            <person name="Nagasaki K."/>
            <person name="Hano T."/>
            <person name="Tomaru Y."/>
        </authorList>
    </citation>
    <scope>NUCLEOTIDE SEQUENCE [LARGE SCALE GENOMIC DNA]</scope>
    <source>
        <strain evidence="2 3">NIES-3715</strain>
    </source>
</reference>